<dbReference type="InParanoid" id="A0A409WJQ3"/>
<gene>
    <name evidence="1" type="ORF">CVT25_010738</name>
</gene>
<keyword evidence="2" id="KW-1185">Reference proteome</keyword>
<reference evidence="1 2" key="1">
    <citation type="journal article" date="2018" name="Evol. Lett.">
        <title>Horizontal gene cluster transfer increased hallucinogenic mushroom diversity.</title>
        <authorList>
            <person name="Reynolds H.T."/>
            <person name="Vijayakumar V."/>
            <person name="Gluck-Thaler E."/>
            <person name="Korotkin H.B."/>
            <person name="Matheny P.B."/>
            <person name="Slot J.C."/>
        </authorList>
    </citation>
    <scope>NUCLEOTIDE SEQUENCE [LARGE SCALE GENOMIC DNA]</scope>
    <source>
        <strain evidence="1 2">2631</strain>
    </source>
</reference>
<name>A0A409WJQ3_PSICY</name>
<evidence type="ECO:0000313" key="2">
    <source>
        <dbReference type="Proteomes" id="UP000283269"/>
    </source>
</evidence>
<protein>
    <recommendedName>
        <fullName evidence="3">BTB domain-containing protein</fullName>
    </recommendedName>
</protein>
<dbReference type="Proteomes" id="UP000283269">
    <property type="component" value="Unassembled WGS sequence"/>
</dbReference>
<accession>A0A409WJQ3</accession>
<evidence type="ECO:0008006" key="3">
    <source>
        <dbReference type="Google" id="ProtNLM"/>
    </source>
</evidence>
<evidence type="ECO:0000313" key="1">
    <source>
        <dbReference type="EMBL" id="PPQ78735.1"/>
    </source>
</evidence>
<sequence>MVHLYVLNPTHKLRFVSRLIVKGSKRILKQVNKQESSQASSSSSSFTYVEEKRRPKINIYDLIRDDLPSAPEGDLTRNAEYYRDESEGGFCVFRVENTLFKILNYIHQVHKCYLLREPSAFGDMFSLPISPGVREGTSDDAPIPLFDTVEQFEDLLWVLYAIPSQLFSSNDNEGPSIERLLNIAEMTNKYCIASYESWALEKLYTLAKNPVGFLRTSSAEVCARALNIAALCDDRRLLDMICHRLIPRILWSDVEREPFLQVAQNRGLRKMQGVLYYKELIEMDKASSNSNSRASPSRLIFPPSLAVEKRMRFLSAHYSLCSLWECVAMDAPMFIDHGCPSHAECLSAWTAMWTEAASAHQTLRHSSVDVLGRLKAMMLILKKTVRDSEAMTLGCTLAALEAITLTRDDIIAGLMDHFQEF</sequence>
<organism evidence="1 2">
    <name type="scientific">Psilocybe cyanescens</name>
    <dbReference type="NCBI Taxonomy" id="93625"/>
    <lineage>
        <taxon>Eukaryota</taxon>
        <taxon>Fungi</taxon>
        <taxon>Dikarya</taxon>
        <taxon>Basidiomycota</taxon>
        <taxon>Agaricomycotina</taxon>
        <taxon>Agaricomycetes</taxon>
        <taxon>Agaricomycetidae</taxon>
        <taxon>Agaricales</taxon>
        <taxon>Agaricineae</taxon>
        <taxon>Strophariaceae</taxon>
        <taxon>Psilocybe</taxon>
    </lineage>
</organism>
<dbReference type="OrthoDB" id="3157337at2759"/>
<dbReference type="AlphaFoldDB" id="A0A409WJQ3"/>
<proteinExistence type="predicted"/>
<dbReference type="EMBL" id="NHYD01003408">
    <property type="protein sequence ID" value="PPQ78735.1"/>
    <property type="molecule type" value="Genomic_DNA"/>
</dbReference>
<comment type="caution">
    <text evidence="1">The sequence shown here is derived from an EMBL/GenBank/DDBJ whole genome shotgun (WGS) entry which is preliminary data.</text>
</comment>